<comment type="subcellular location">
    <subcellularLocation>
        <location evidence="1 9">Nucleus</location>
    </subcellularLocation>
</comment>
<dbReference type="GO" id="GO:0003697">
    <property type="term" value="F:single-stranded DNA binding"/>
    <property type="evidence" value="ECO:0007669"/>
    <property type="project" value="UniProtKB-UniRule"/>
</dbReference>
<dbReference type="PANTHER" id="PTHR12949:SF0">
    <property type="entry name" value="DNA-DIRECTED RNA POLYMERASE III SUBUNIT RPC3"/>
    <property type="match status" value="1"/>
</dbReference>
<sequence>MADTHTRYLCAEIIHSQFGPLTAKLASVLLTRGRLSFLHLVRFSSLRPRLARACILVLVQQNILWHTKGDDEGEMFEINVDECLMRLRFGKFVWLAEKIYGKQAADIVQIVLDHGKLRPPEILSLLSVYDLKKIKQYRQIVHKLVSESYLKVSTILSHLSPRDKWIQYESEEKRKITGFPTAKELREAKEAAHARLKREEEEAEQVGLKRKAKDQQSGPYANKRKLSENEDVINDDIYFRVNYERFGIHLRSAIIEKAAKERFNHPTSLVVRAAMKVTENSHSSLNDARSVPTSVASIAMYIPEGADLASGLMYSSKKVSNMTCIKDYLGMLASADNPTPEGKAASFISYSSSKVQVEFDIIKRRLRKNILESVARDKHGQEGVRILRLLAKTGKMDEKQISKMVMMAPKDVRPLLVALSADSLISTQEVPKLLRYVDHQKAFHVILGRVYKTLYNILARRRAEREHGEVAAVLDKRARSDVSQDESLLTRVEREILDDWEVKEGKLTALEMRVEEIVFLLKDLGGLPADSE</sequence>
<dbReference type="SUPFAM" id="SSF46785">
    <property type="entry name" value="Winged helix' DNA-binding domain"/>
    <property type="match status" value="1"/>
</dbReference>
<reference evidence="14" key="1">
    <citation type="submission" date="2020-11" db="EMBL/GenBank/DDBJ databases">
        <authorList>
            <consortium name="DOE Joint Genome Institute"/>
            <person name="Ahrendt S."/>
            <person name="Riley R."/>
            <person name="Andreopoulos W."/>
            <person name="LaButti K."/>
            <person name="Pangilinan J."/>
            <person name="Ruiz-duenas F.J."/>
            <person name="Barrasa J.M."/>
            <person name="Sanchez-Garcia M."/>
            <person name="Camarero S."/>
            <person name="Miyauchi S."/>
            <person name="Serrano A."/>
            <person name="Linde D."/>
            <person name="Babiker R."/>
            <person name="Drula E."/>
            <person name="Ayuso-Fernandez I."/>
            <person name="Pacheco R."/>
            <person name="Padilla G."/>
            <person name="Ferreira P."/>
            <person name="Barriuso J."/>
            <person name="Kellner H."/>
            <person name="Castanera R."/>
            <person name="Alfaro M."/>
            <person name="Ramirez L."/>
            <person name="Pisabarro A.G."/>
            <person name="Kuo A."/>
            <person name="Tritt A."/>
            <person name="Lipzen A."/>
            <person name="He G."/>
            <person name="Yan M."/>
            <person name="Ng V."/>
            <person name="Cullen D."/>
            <person name="Martin F."/>
            <person name="Rosso M.-N."/>
            <person name="Henrissat B."/>
            <person name="Hibbett D."/>
            <person name="Martinez A.T."/>
            <person name="Grigoriev I.V."/>
        </authorList>
    </citation>
    <scope>NUCLEOTIDE SEQUENCE</scope>
    <source>
        <strain evidence="14">AH 44721</strain>
    </source>
</reference>
<evidence type="ECO:0000256" key="9">
    <source>
        <dbReference type="RuleBase" id="RU367076"/>
    </source>
</evidence>
<gene>
    <name evidence="14" type="ORF">CPB84DRAFT_1770823</name>
</gene>
<evidence type="ECO:0000256" key="3">
    <source>
        <dbReference type="ARBA" id="ARBA00011206"/>
    </source>
</evidence>
<dbReference type="AlphaFoldDB" id="A0A9P5NUT4"/>
<comment type="similarity">
    <text evidence="2 9">Belongs to the RNA polymerase beta chain family.</text>
</comment>
<dbReference type="InterPro" id="IPR008806">
    <property type="entry name" value="RNA_pol_III_Rpc82_C"/>
</dbReference>
<evidence type="ECO:0000259" key="11">
    <source>
        <dbReference type="Pfam" id="PF05645"/>
    </source>
</evidence>
<evidence type="ECO:0000259" key="13">
    <source>
        <dbReference type="Pfam" id="PF22536"/>
    </source>
</evidence>
<evidence type="ECO:0000256" key="4">
    <source>
        <dbReference type="ARBA" id="ARBA00016689"/>
    </source>
</evidence>
<evidence type="ECO:0000256" key="8">
    <source>
        <dbReference type="ARBA" id="ARBA00025127"/>
    </source>
</evidence>
<keyword evidence="6 9" id="KW-0804">Transcription</keyword>
<evidence type="ECO:0000313" key="14">
    <source>
        <dbReference type="EMBL" id="KAF8906013.1"/>
    </source>
</evidence>
<dbReference type="OrthoDB" id="272392at2759"/>
<dbReference type="InterPro" id="IPR055207">
    <property type="entry name" value="POLR3C_WHD"/>
</dbReference>
<feature type="domain" description="RNA polymerase III Rpc82 C -terminal" evidence="11">
    <location>
        <begin position="142"/>
        <end position="320"/>
    </location>
</feature>
<evidence type="ECO:0000256" key="5">
    <source>
        <dbReference type="ARBA" id="ARBA00022478"/>
    </source>
</evidence>
<dbReference type="InterPro" id="IPR036390">
    <property type="entry name" value="WH_DNA-bd_sf"/>
</dbReference>
<comment type="subunit">
    <text evidence="3 9">Component of the RNA polymerase III (Pol III) complex consisting of 17 subunits.</text>
</comment>
<feature type="region of interest" description="Disordered" evidence="10">
    <location>
        <begin position="197"/>
        <end position="223"/>
    </location>
</feature>
<dbReference type="Pfam" id="PF05645">
    <property type="entry name" value="RNA_pol_Rpc82"/>
    <property type="match status" value="1"/>
</dbReference>
<dbReference type="Pfam" id="PF08221">
    <property type="entry name" value="HTH_9"/>
    <property type="match status" value="1"/>
</dbReference>
<dbReference type="Proteomes" id="UP000724874">
    <property type="component" value="Unassembled WGS sequence"/>
</dbReference>
<name>A0A9P5NUT4_GYMJU</name>
<organism evidence="14 15">
    <name type="scientific">Gymnopilus junonius</name>
    <name type="common">Spectacular rustgill mushroom</name>
    <name type="synonym">Gymnopilus spectabilis subsp. junonius</name>
    <dbReference type="NCBI Taxonomy" id="109634"/>
    <lineage>
        <taxon>Eukaryota</taxon>
        <taxon>Fungi</taxon>
        <taxon>Dikarya</taxon>
        <taxon>Basidiomycota</taxon>
        <taxon>Agaricomycotina</taxon>
        <taxon>Agaricomycetes</taxon>
        <taxon>Agaricomycetidae</taxon>
        <taxon>Agaricales</taxon>
        <taxon>Agaricineae</taxon>
        <taxon>Hymenogastraceae</taxon>
        <taxon>Gymnopilus</taxon>
    </lineage>
</organism>
<dbReference type="GO" id="GO:0005666">
    <property type="term" value="C:RNA polymerase III complex"/>
    <property type="evidence" value="ECO:0007669"/>
    <property type="project" value="UniProtKB-UniRule"/>
</dbReference>
<dbReference type="Gene3D" id="6.10.140.1450">
    <property type="match status" value="1"/>
</dbReference>
<feature type="domain" description="DNA-directed RNA polymerase III subunit RPC3 winged-helix" evidence="13">
    <location>
        <begin position="371"/>
        <end position="435"/>
    </location>
</feature>
<proteinExistence type="inferred from homology"/>
<evidence type="ECO:0000256" key="2">
    <source>
        <dbReference type="ARBA" id="ARBA00006835"/>
    </source>
</evidence>
<dbReference type="Pfam" id="PF22536">
    <property type="entry name" value="WHD_POLR3C"/>
    <property type="match status" value="1"/>
</dbReference>
<dbReference type="InterPro" id="IPR039748">
    <property type="entry name" value="RPC3"/>
</dbReference>
<dbReference type="GO" id="GO:0006351">
    <property type="term" value="P:DNA-templated transcription"/>
    <property type="evidence" value="ECO:0007669"/>
    <property type="project" value="InterPro"/>
</dbReference>
<evidence type="ECO:0000256" key="10">
    <source>
        <dbReference type="SAM" id="MobiDB-lite"/>
    </source>
</evidence>
<keyword evidence="7 9" id="KW-0539">Nucleus</keyword>
<accession>A0A9P5NUT4</accession>
<keyword evidence="15" id="KW-1185">Reference proteome</keyword>
<dbReference type="Gene3D" id="1.10.10.10">
    <property type="entry name" value="Winged helix-like DNA-binding domain superfamily/Winged helix DNA-binding domain"/>
    <property type="match status" value="4"/>
</dbReference>
<evidence type="ECO:0000256" key="6">
    <source>
        <dbReference type="ARBA" id="ARBA00023163"/>
    </source>
</evidence>
<dbReference type="InterPro" id="IPR036388">
    <property type="entry name" value="WH-like_DNA-bd_sf"/>
</dbReference>
<keyword evidence="5 9" id="KW-0240">DNA-directed RNA polymerase</keyword>
<feature type="domain" description="RNA polymerase III subunit RPC82-related helix-turn-helix" evidence="12">
    <location>
        <begin position="9"/>
        <end position="63"/>
    </location>
</feature>
<protein>
    <recommendedName>
        <fullName evidence="4 9">DNA-directed RNA polymerase III subunit RPC3</fullName>
        <shortName evidence="9">RNA polymerase III subunit C3</shortName>
    </recommendedName>
</protein>
<evidence type="ECO:0000256" key="1">
    <source>
        <dbReference type="ARBA" id="ARBA00004123"/>
    </source>
</evidence>
<evidence type="ECO:0000259" key="12">
    <source>
        <dbReference type="Pfam" id="PF08221"/>
    </source>
</evidence>
<evidence type="ECO:0000256" key="7">
    <source>
        <dbReference type="ARBA" id="ARBA00023242"/>
    </source>
</evidence>
<comment type="function">
    <text evidence="8 9">DNA-dependent RNA polymerase catalyzes the transcription of DNA into RNA using the four ribonucleoside triphosphates as substrates. Specific core component of RNA polymerase III which synthesizes small RNAs, such as 5S rRNA and tRNAs.</text>
</comment>
<dbReference type="EMBL" id="JADNYJ010000020">
    <property type="protein sequence ID" value="KAF8906013.1"/>
    <property type="molecule type" value="Genomic_DNA"/>
</dbReference>
<evidence type="ECO:0000313" key="15">
    <source>
        <dbReference type="Proteomes" id="UP000724874"/>
    </source>
</evidence>
<dbReference type="InterPro" id="IPR013197">
    <property type="entry name" value="RNA_pol_III_RPC82-rel_HTH"/>
</dbReference>
<comment type="caution">
    <text evidence="14">The sequence shown here is derived from an EMBL/GenBank/DDBJ whole genome shotgun (WGS) entry which is preliminary data.</text>
</comment>
<dbReference type="PANTHER" id="PTHR12949">
    <property type="entry name" value="RNA POLYMERASE III DNA DIRECTED -RELATED"/>
    <property type="match status" value="1"/>
</dbReference>